<reference evidence="1" key="1">
    <citation type="submission" date="2019-01" db="EMBL/GenBank/DDBJ databases">
        <title>Draft genome sequences of three monokaryotic isolates of the white-rot basidiomycete fungus Dichomitus squalens.</title>
        <authorList>
            <consortium name="DOE Joint Genome Institute"/>
            <person name="Lopez S.C."/>
            <person name="Andreopoulos B."/>
            <person name="Pangilinan J."/>
            <person name="Lipzen A."/>
            <person name="Riley R."/>
            <person name="Ahrendt S."/>
            <person name="Ng V."/>
            <person name="Barry K."/>
            <person name="Daum C."/>
            <person name="Grigoriev I.V."/>
            <person name="Hilden K.S."/>
            <person name="Makela M.R."/>
            <person name="de Vries R.P."/>
        </authorList>
    </citation>
    <scope>NUCLEOTIDE SEQUENCE [LARGE SCALE GENOMIC DNA]</scope>
    <source>
        <strain evidence="1">OM18370.1</strain>
    </source>
</reference>
<name>A0A4Q9MRT7_9APHY</name>
<sequence length="91" mass="10248">MMRRRRLCVRWERKLPRCSCITLRPGVAWLGTRTAAGAIPTTTTVLVSLRLGSRARTTLAFPKFHIRHDTQAEARSGVVAVRLATYVRDVS</sequence>
<evidence type="ECO:0000313" key="1">
    <source>
        <dbReference type="EMBL" id="TBU30590.1"/>
    </source>
</evidence>
<dbReference type="EMBL" id="ML143404">
    <property type="protein sequence ID" value="TBU30590.1"/>
    <property type="molecule type" value="Genomic_DNA"/>
</dbReference>
<dbReference type="AlphaFoldDB" id="A0A4Q9MRT7"/>
<dbReference type="Proteomes" id="UP000292957">
    <property type="component" value="Unassembled WGS sequence"/>
</dbReference>
<proteinExistence type="predicted"/>
<gene>
    <name evidence="1" type="ORF">BD311DRAFT_754010</name>
</gene>
<protein>
    <submittedName>
        <fullName evidence="1">Uncharacterized protein</fullName>
    </submittedName>
</protein>
<organism evidence="1">
    <name type="scientific">Dichomitus squalens</name>
    <dbReference type="NCBI Taxonomy" id="114155"/>
    <lineage>
        <taxon>Eukaryota</taxon>
        <taxon>Fungi</taxon>
        <taxon>Dikarya</taxon>
        <taxon>Basidiomycota</taxon>
        <taxon>Agaricomycotina</taxon>
        <taxon>Agaricomycetes</taxon>
        <taxon>Polyporales</taxon>
        <taxon>Polyporaceae</taxon>
        <taxon>Dichomitus</taxon>
    </lineage>
</organism>
<accession>A0A4Q9MRT7</accession>